<accession>A0A137NSP9</accession>
<dbReference type="EMBL" id="KQ964823">
    <property type="protein sequence ID" value="KXN65741.1"/>
    <property type="molecule type" value="Genomic_DNA"/>
</dbReference>
<organism evidence="2 3">
    <name type="scientific">Conidiobolus coronatus (strain ATCC 28846 / CBS 209.66 / NRRL 28638)</name>
    <name type="common">Delacroixia coronata</name>
    <dbReference type="NCBI Taxonomy" id="796925"/>
    <lineage>
        <taxon>Eukaryota</taxon>
        <taxon>Fungi</taxon>
        <taxon>Fungi incertae sedis</taxon>
        <taxon>Zoopagomycota</taxon>
        <taxon>Entomophthoromycotina</taxon>
        <taxon>Entomophthoromycetes</taxon>
        <taxon>Entomophthorales</taxon>
        <taxon>Ancylistaceae</taxon>
        <taxon>Conidiobolus</taxon>
    </lineage>
</organism>
<keyword evidence="3" id="KW-1185">Reference proteome</keyword>
<protein>
    <submittedName>
        <fullName evidence="2">Uncharacterized protein</fullName>
    </submittedName>
</protein>
<evidence type="ECO:0000313" key="2">
    <source>
        <dbReference type="EMBL" id="KXN65741.1"/>
    </source>
</evidence>
<reference evidence="2 3" key="1">
    <citation type="journal article" date="2015" name="Genome Biol. Evol.">
        <title>Phylogenomic analyses indicate that early fungi evolved digesting cell walls of algal ancestors of land plants.</title>
        <authorList>
            <person name="Chang Y."/>
            <person name="Wang S."/>
            <person name="Sekimoto S."/>
            <person name="Aerts A.L."/>
            <person name="Choi C."/>
            <person name="Clum A."/>
            <person name="LaButti K.M."/>
            <person name="Lindquist E.A."/>
            <person name="Yee Ngan C."/>
            <person name="Ohm R.A."/>
            <person name="Salamov A.A."/>
            <person name="Grigoriev I.V."/>
            <person name="Spatafora J.W."/>
            <person name="Berbee M.L."/>
        </authorList>
    </citation>
    <scope>NUCLEOTIDE SEQUENCE [LARGE SCALE GENOMIC DNA]</scope>
    <source>
        <strain evidence="2 3">NRRL 28638</strain>
    </source>
</reference>
<keyword evidence="1" id="KW-0732">Signal</keyword>
<dbReference type="Proteomes" id="UP000070444">
    <property type="component" value="Unassembled WGS sequence"/>
</dbReference>
<feature type="signal peptide" evidence="1">
    <location>
        <begin position="1"/>
        <end position="19"/>
    </location>
</feature>
<feature type="non-terminal residue" evidence="2">
    <location>
        <position position="375"/>
    </location>
</feature>
<evidence type="ECO:0000313" key="3">
    <source>
        <dbReference type="Proteomes" id="UP000070444"/>
    </source>
</evidence>
<proteinExistence type="predicted"/>
<gene>
    <name evidence="2" type="ORF">CONCODRAFT_20588</name>
</gene>
<dbReference type="AlphaFoldDB" id="A0A137NSP9"/>
<feature type="chain" id="PRO_5007294031" evidence="1">
    <location>
        <begin position="20"/>
        <end position="375"/>
    </location>
</feature>
<name>A0A137NSP9_CONC2</name>
<evidence type="ECO:0000256" key="1">
    <source>
        <dbReference type="SAM" id="SignalP"/>
    </source>
</evidence>
<sequence length="375" mass="42430">MKLNLLGYSVLLCFDAVAALYPVNIGQAQLFNNVNHKFTKRNSDQEIKSFNVTHTCFGDQCKKVSEAIDKLTNTLSSIIQVKNQIKIGVAFGSYCERLNLCNMTDMIRFGYGGPGEYRTIKNKDGKEVSYPIALHKQLVDPSDIDDFMSTIIPDILLSFNSDDKYWFEGDGDIEAGQPDFFIVAAQTLIRGLGLDFTIRGGGTYEFSLDPKFKNDTKLSTYEKIFSPRYEFLLDNVDFDSVASMRFSRYILDTLIVTTFDGQSINNLLDPYAEFVFPNHTIPLNELVSYLKKTPLNEASQKLGKLFNTPDSLAIKLPSGNLLELETIIKVNETSYNSLYFSESKYLNTKDALYTVKVTKSEARLPSEKPEDWPTY</sequence>